<feature type="chain" id="PRO_5046882375" evidence="1">
    <location>
        <begin position="27"/>
        <end position="368"/>
    </location>
</feature>
<dbReference type="Proteomes" id="UP001281305">
    <property type="component" value="Chromosome"/>
</dbReference>
<dbReference type="Gene3D" id="3.40.50.1980">
    <property type="entry name" value="Nitrogenase molybdenum iron protein domain"/>
    <property type="match status" value="2"/>
</dbReference>
<dbReference type="InterPro" id="IPR002491">
    <property type="entry name" value="ABC_transptr_periplasmic_BD"/>
</dbReference>
<accession>A0ABZ2TH35</accession>
<dbReference type="PROSITE" id="PS50983">
    <property type="entry name" value="FE_B12_PBP"/>
    <property type="match status" value="1"/>
</dbReference>
<dbReference type="PANTHER" id="PTHR30535">
    <property type="entry name" value="VITAMIN B12-BINDING PROTEIN"/>
    <property type="match status" value="1"/>
</dbReference>
<dbReference type="Pfam" id="PF01497">
    <property type="entry name" value="Peripla_BP_2"/>
    <property type="match status" value="1"/>
</dbReference>
<gene>
    <name evidence="3" type="ORF">RZS32_003995</name>
</gene>
<keyword evidence="1" id="KW-0732">Signal</keyword>
<dbReference type="RefSeq" id="WP_317055738.1">
    <property type="nucleotide sequence ID" value="NZ_CP146606.1"/>
</dbReference>
<proteinExistence type="predicted"/>
<dbReference type="SUPFAM" id="SSF53807">
    <property type="entry name" value="Helical backbone' metal receptor"/>
    <property type="match status" value="1"/>
</dbReference>
<feature type="domain" description="Fe/B12 periplasmic-binding" evidence="2">
    <location>
        <begin position="37"/>
        <end position="341"/>
    </location>
</feature>
<evidence type="ECO:0000256" key="1">
    <source>
        <dbReference type="SAM" id="SignalP"/>
    </source>
</evidence>
<dbReference type="InterPro" id="IPR050902">
    <property type="entry name" value="ABC_Transporter_SBP"/>
</dbReference>
<reference evidence="3 4" key="1">
    <citation type="submission" date="2024-02" db="EMBL/GenBank/DDBJ databases">
        <title>Roseovarius strain W115 nov., isolated from a marine algae.</title>
        <authorList>
            <person name="Lee M.W."/>
            <person name="Lee J.K."/>
            <person name="Kim J.M."/>
            <person name="Choi D.G."/>
            <person name="Baek J.H."/>
            <person name="Bayburt H."/>
            <person name="Jung J.J."/>
            <person name="Han D.M."/>
            <person name="Jeon C.O."/>
        </authorList>
    </citation>
    <scope>NUCLEOTIDE SEQUENCE [LARGE SCALE GENOMIC DNA]</scope>
    <source>
        <strain evidence="3 4">W115</strain>
    </source>
</reference>
<dbReference type="EMBL" id="CP146606">
    <property type="protein sequence ID" value="WYK19053.1"/>
    <property type="molecule type" value="Genomic_DNA"/>
</dbReference>
<evidence type="ECO:0000313" key="4">
    <source>
        <dbReference type="Proteomes" id="UP001281305"/>
    </source>
</evidence>
<evidence type="ECO:0000259" key="2">
    <source>
        <dbReference type="PROSITE" id="PS50983"/>
    </source>
</evidence>
<name>A0ABZ2TH35_9RHOB</name>
<keyword evidence="4" id="KW-1185">Reference proteome</keyword>
<sequence length="368" mass="40477">MTNFFTRRFFAALLGTTLMLPMPAFSETISVTDVLGRTVDVPKKSERILLGFYYEDTFAVGGPDVYDRVVGISRDAWEGWRSLQWDAYVEAVPRIAEIADIGEVDAGTFSLEAALATQPDVAIFAAWQHDALGDAISRIEAAGVPVVILDYNAQEVDKHVASTLALGAILGEEERAQTLADTYAKAYADVLARVAQAETQPRVYVELGRKGADEVDNSYGNTMWGKLVASAGGQNIAEGQVAKWGPLSPEYVLAQNPEVVFLAGSGWRSRDKAVIMGPGVEKELTHDRMQPYLGRPGWDQLDAVAANEIHALYHGGARTLYDFAFFQYIAKTLHPELFEDVDPQANLDAFFETYMPIQFSGTYMTQLK</sequence>
<feature type="signal peptide" evidence="1">
    <location>
        <begin position="1"/>
        <end position="26"/>
    </location>
</feature>
<protein>
    <submittedName>
        <fullName evidence="3">ABC transporter substrate-binding protein</fullName>
    </submittedName>
</protein>
<evidence type="ECO:0000313" key="3">
    <source>
        <dbReference type="EMBL" id="WYK19053.1"/>
    </source>
</evidence>
<organism evidence="3 4">
    <name type="scientific">Roseovarius rhodophyticola</name>
    <dbReference type="NCBI Taxonomy" id="3080827"/>
    <lineage>
        <taxon>Bacteria</taxon>
        <taxon>Pseudomonadati</taxon>
        <taxon>Pseudomonadota</taxon>
        <taxon>Alphaproteobacteria</taxon>
        <taxon>Rhodobacterales</taxon>
        <taxon>Roseobacteraceae</taxon>
        <taxon>Roseovarius</taxon>
    </lineage>
</organism>
<dbReference type="PANTHER" id="PTHR30535:SF34">
    <property type="entry name" value="MOLYBDATE-BINDING PROTEIN MOLA"/>
    <property type="match status" value="1"/>
</dbReference>